<organism evidence="1 2">
    <name type="scientific">Littorina saxatilis</name>
    <dbReference type="NCBI Taxonomy" id="31220"/>
    <lineage>
        <taxon>Eukaryota</taxon>
        <taxon>Metazoa</taxon>
        <taxon>Spiralia</taxon>
        <taxon>Lophotrochozoa</taxon>
        <taxon>Mollusca</taxon>
        <taxon>Gastropoda</taxon>
        <taxon>Caenogastropoda</taxon>
        <taxon>Littorinimorpha</taxon>
        <taxon>Littorinoidea</taxon>
        <taxon>Littorinidae</taxon>
        <taxon>Littorina</taxon>
    </lineage>
</organism>
<evidence type="ECO:0000313" key="1">
    <source>
        <dbReference type="EMBL" id="KAK7109214.1"/>
    </source>
</evidence>
<keyword evidence="2" id="KW-1185">Reference proteome</keyword>
<reference evidence="1 2" key="1">
    <citation type="submission" date="2024-02" db="EMBL/GenBank/DDBJ databases">
        <title>Chromosome-scale genome assembly of the rough periwinkle Littorina saxatilis.</title>
        <authorList>
            <person name="De Jode A."/>
            <person name="Faria R."/>
            <person name="Formenti G."/>
            <person name="Sims Y."/>
            <person name="Smith T.P."/>
            <person name="Tracey A."/>
            <person name="Wood J.M.D."/>
            <person name="Zagrodzka Z.B."/>
            <person name="Johannesson K."/>
            <person name="Butlin R.K."/>
            <person name="Leder E.H."/>
        </authorList>
    </citation>
    <scope>NUCLEOTIDE SEQUENCE [LARGE SCALE GENOMIC DNA]</scope>
    <source>
        <strain evidence="1">Snail1</strain>
        <tissue evidence="1">Muscle</tissue>
    </source>
</reference>
<dbReference type="Proteomes" id="UP001374579">
    <property type="component" value="Unassembled WGS sequence"/>
</dbReference>
<dbReference type="AlphaFoldDB" id="A0AAN9BPY1"/>
<gene>
    <name evidence="1" type="ORF">V1264_013297</name>
</gene>
<name>A0AAN9BPY1_9CAEN</name>
<evidence type="ECO:0000313" key="2">
    <source>
        <dbReference type="Proteomes" id="UP001374579"/>
    </source>
</evidence>
<accession>A0AAN9BPY1</accession>
<sequence length="69" mass="7305">MAEAGGFRAAVLSDSFRSPGTHLCSSHQLTFAWYTSTAMALDGGMQPCVFLTQDEGSNLESLCQSEGLS</sequence>
<dbReference type="EMBL" id="JBAMIC010000003">
    <property type="protein sequence ID" value="KAK7109214.1"/>
    <property type="molecule type" value="Genomic_DNA"/>
</dbReference>
<comment type="caution">
    <text evidence="1">The sequence shown here is derived from an EMBL/GenBank/DDBJ whole genome shotgun (WGS) entry which is preliminary data.</text>
</comment>
<protein>
    <submittedName>
        <fullName evidence="1">Uncharacterized protein</fullName>
    </submittedName>
</protein>
<proteinExistence type="predicted"/>